<dbReference type="KEGG" id="ocn:CUC15_07070"/>
<organism evidence="1 2">
    <name type="scientific">Oceanobacillus zhaokaii</name>
    <dbReference type="NCBI Taxonomy" id="2052660"/>
    <lineage>
        <taxon>Bacteria</taxon>
        <taxon>Bacillati</taxon>
        <taxon>Bacillota</taxon>
        <taxon>Bacilli</taxon>
        <taxon>Bacillales</taxon>
        <taxon>Bacillaceae</taxon>
        <taxon>Oceanobacillus</taxon>
    </lineage>
</organism>
<sequence length="70" mass="7458">MYFLRWVGGKPIDLGVADNLNIVVDCGVGQEMHVGIIAPVEDPSGLISLVEADRVAHLKSDSPLLQSTSL</sequence>
<dbReference type="EMBL" id="CP024848">
    <property type="protein sequence ID" value="AXI08687.1"/>
    <property type="molecule type" value="Genomic_DNA"/>
</dbReference>
<gene>
    <name evidence="1" type="ORF">CUC15_07070</name>
</gene>
<protein>
    <submittedName>
        <fullName evidence="1">Uncharacterized protein</fullName>
    </submittedName>
</protein>
<keyword evidence="2" id="KW-1185">Reference proteome</keyword>
<evidence type="ECO:0000313" key="2">
    <source>
        <dbReference type="Proteomes" id="UP000253908"/>
    </source>
</evidence>
<reference evidence="2" key="1">
    <citation type="submission" date="2017-11" db="EMBL/GenBank/DDBJ databases">
        <authorList>
            <person name="Zhu W."/>
        </authorList>
    </citation>
    <scope>NUCLEOTIDE SEQUENCE [LARGE SCALE GENOMIC DNA]</scope>
    <source>
        <strain evidence="2">160</strain>
    </source>
</reference>
<name>A0A345PFA7_9BACI</name>
<accession>A0A345PFA7</accession>
<evidence type="ECO:0000313" key="1">
    <source>
        <dbReference type="EMBL" id="AXI08687.1"/>
    </source>
</evidence>
<proteinExistence type="predicted"/>
<dbReference type="AlphaFoldDB" id="A0A345PFA7"/>
<dbReference type="RefSeq" id="WP_114915984.1">
    <property type="nucleotide sequence ID" value="NZ_CP024848.1"/>
</dbReference>
<dbReference type="Proteomes" id="UP000253908">
    <property type="component" value="Chromosome"/>
</dbReference>